<dbReference type="RefSeq" id="WP_001832592.1">
    <property type="nucleotide sequence ID" value="NC_004461.1"/>
</dbReference>
<dbReference type="Proteomes" id="UP000001411">
    <property type="component" value="Chromosome"/>
</dbReference>
<feature type="chain" id="PRO_5030007289" description="Lipoprotein" evidence="2">
    <location>
        <begin position="21"/>
        <end position="180"/>
    </location>
</feature>
<feature type="region of interest" description="Disordered" evidence="1">
    <location>
        <begin position="142"/>
        <end position="180"/>
    </location>
</feature>
<dbReference type="KEGG" id="sep:SE_0569"/>
<dbReference type="GeneID" id="50019281"/>
<protein>
    <recommendedName>
        <fullName evidence="5">Lipoprotein</fullName>
    </recommendedName>
</protein>
<feature type="compositionally biased region" description="Polar residues" evidence="1">
    <location>
        <begin position="38"/>
        <end position="61"/>
    </location>
</feature>
<dbReference type="PROSITE" id="PS51257">
    <property type="entry name" value="PROKAR_LIPOPROTEIN"/>
    <property type="match status" value="1"/>
</dbReference>
<dbReference type="eggNOG" id="ENOG50305AE">
    <property type="taxonomic scope" value="Bacteria"/>
</dbReference>
<reference evidence="3 4" key="1">
    <citation type="journal article" date="2003" name="Mol. Microbiol.">
        <title>Genome-based analysis of virulence genes in a non-biofilm-forming Staphylococcus epidermidis strain (ATCC 12228).</title>
        <authorList>
            <person name="Zhang Y.Q."/>
            <person name="Ren S.X."/>
            <person name="Li H.L."/>
            <person name="Wang Y.X."/>
            <person name="Fu G."/>
            <person name="Yang J."/>
            <person name="Qin Z.Q."/>
            <person name="Miao Y.G."/>
            <person name="Wang W.Y."/>
            <person name="Chen R.S."/>
            <person name="Shen Y."/>
            <person name="Chen Z."/>
            <person name="Yuan Z.H."/>
            <person name="Zhao G.P."/>
            <person name="Qu D."/>
            <person name="Danchin A."/>
            <person name="Wen Y.M."/>
        </authorList>
    </citation>
    <scope>NUCLEOTIDE SEQUENCE [LARGE SCALE GENOMIC DNA]</scope>
    <source>
        <strain evidence="4">ATCC 12228 / FDA PCI 1200</strain>
    </source>
</reference>
<organism evidence="3 4">
    <name type="scientific">Staphylococcus epidermidis (strain ATCC 12228 / FDA PCI 1200)</name>
    <dbReference type="NCBI Taxonomy" id="176280"/>
    <lineage>
        <taxon>Bacteria</taxon>
        <taxon>Bacillati</taxon>
        <taxon>Bacillota</taxon>
        <taxon>Bacilli</taxon>
        <taxon>Bacillales</taxon>
        <taxon>Staphylococcaceae</taxon>
        <taxon>Staphylococcus</taxon>
    </lineage>
</organism>
<evidence type="ECO:0000313" key="3">
    <source>
        <dbReference type="EMBL" id="AAO04166.1"/>
    </source>
</evidence>
<proteinExistence type="predicted"/>
<evidence type="ECO:0000313" key="4">
    <source>
        <dbReference type="Proteomes" id="UP000001411"/>
    </source>
</evidence>
<feature type="compositionally biased region" description="Basic and acidic residues" evidence="1">
    <location>
        <begin position="24"/>
        <end position="37"/>
    </location>
</feature>
<evidence type="ECO:0008006" key="5">
    <source>
        <dbReference type="Google" id="ProtNLM"/>
    </source>
</evidence>
<accession>A0A0H2VHR2</accession>
<dbReference type="HOGENOM" id="CLU_114554_0_0_9"/>
<sequence length="180" mass="20457">MKLKLLGTLALSSIILTACGQENVKKTESNPKEEQNKTDNMQTNGSVTNSNSNQKQKTAQKQISAQEAEQIVSNYYINKGINKQQVLEFKTNIDRSNANEYYVEHLVRDAAGTPIKFCAVVNKSTGEVINRFNDMNEEEMKEFEEFKKRSPKYHNSGEEKNKMQENSSSSEQQEVHNSVI</sequence>
<name>A0A0H2VHR2_STAES</name>
<feature type="region of interest" description="Disordered" evidence="1">
    <location>
        <begin position="24"/>
        <end position="61"/>
    </location>
</feature>
<feature type="compositionally biased region" description="Low complexity" evidence="1">
    <location>
        <begin position="164"/>
        <end position="180"/>
    </location>
</feature>
<evidence type="ECO:0000256" key="1">
    <source>
        <dbReference type="SAM" id="MobiDB-lite"/>
    </source>
</evidence>
<dbReference type="OrthoDB" id="2412676at2"/>
<dbReference type="PATRIC" id="fig|176280.10.peg.541"/>
<evidence type="ECO:0000256" key="2">
    <source>
        <dbReference type="SAM" id="SignalP"/>
    </source>
</evidence>
<dbReference type="AlphaFoldDB" id="A0A0H2VHR2"/>
<keyword evidence="2" id="KW-0732">Signal</keyword>
<dbReference type="EMBL" id="AE015929">
    <property type="protein sequence ID" value="AAO04166.1"/>
    <property type="molecule type" value="Genomic_DNA"/>
</dbReference>
<gene>
    <name evidence="3" type="ordered locus">SE_0569</name>
</gene>
<feature type="signal peptide" evidence="2">
    <location>
        <begin position="1"/>
        <end position="20"/>
    </location>
</feature>